<gene>
    <name evidence="1" type="ORF">PPYR_13751</name>
</gene>
<dbReference type="PANTHER" id="PTHR33939:SF1">
    <property type="entry name" value="DUF4371 DOMAIN-CONTAINING PROTEIN"/>
    <property type="match status" value="1"/>
</dbReference>
<organism evidence="1 2">
    <name type="scientific">Photinus pyralis</name>
    <name type="common">Common eastern firefly</name>
    <name type="synonym">Lampyris pyralis</name>
    <dbReference type="NCBI Taxonomy" id="7054"/>
    <lineage>
        <taxon>Eukaryota</taxon>
        <taxon>Metazoa</taxon>
        <taxon>Ecdysozoa</taxon>
        <taxon>Arthropoda</taxon>
        <taxon>Hexapoda</taxon>
        <taxon>Insecta</taxon>
        <taxon>Pterygota</taxon>
        <taxon>Neoptera</taxon>
        <taxon>Endopterygota</taxon>
        <taxon>Coleoptera</taxon>
        <taxon>Polyphaga</taxon>
        <taxon>Elateriformia</taxon>
        <taxon>Elateroidea</taxon>
        <taxon>Lampyridae</taxon>
        <taxon>Lampyrinae</taxon>
        <taxon>Photinus</taxon>
    </lineage>
</organism>
<dbReference type="InterPro" id="IPR036397">
    <property type="entry name" value="RNaseH_sf"/>
</dbReference>
<comment type="caution">
    <text evidence="1">The sequence shown here is derived from an EMBL/GenBank/DDBJ whole genome shotgun (WGS) entry which is preliminary data.</text>
</comment>
<proteinExistence type="predicted"/>
<dbReference type="InParanoid" id="A0A5N4A9Y0"/>
<keyword evidence="2" id="KW-1185">Reference proteome</keyword>
<dbReference type="Proteomes" id="UP000327044">
    <property type="component" value="Unassembled WGS sequence"/>
</dbReference>
<protein>
    <recommendedName>
        <fullName evidence="3">Tc1-like transposase DDE domain-containing protein</fullName>
    </recommendedName>
</protein>
<dbReference type="GO" id="GO:0003676">
    <property type="term" value="F:nucleic acid binding"/>
    <property type="evidence" value="ECO:0007669"/>
    <property type="project" value="InterPro"/>
</dbReference>
<evidence type="ECO:0008006" key="3">
    <source>
        <dbReference type="Google" id="ProtNLM"/>
    </source>
</evidence>
<evidence type="ECO:0000313" key="1">
    <source>
        <dbReference type="EMBL" id="KAB0794131.1"/>
    </source>
</evidence>
<dbReference type="PANTHER" id="PTHR33939">
    <property type="entry name" value="PROTEIN CBG22215"/>
    <property type="match status" value="1"/>
</dbReference>
<dbReference type="EMBL" id="VVIM01000009">
    <property type="protein sequence ID" value="KAB0794131.1"/>
    <property type="molecule type" value="Genomic_DNA"/>
</dbReference>
<dbReference type="Gene3D" id="3.30.420.10">
    <property type="entry name" value="Ribonuclease H-like superfamily/Ribonuclease H"/>
    <property type="match status" value="1"/>
</dbReference>
<dbReference type="AlphaFoldDB" id="A0A5N4A9Y0"/>
<sequence>MMQDQIWEEVKNHIPPKLFRLNELALQHGHRVLGLPPYHCEYNPIEMVWSECKRHYDARIGSIQPVTHSAVLSLWNEALHKVTSLYAVL</sequence>
<evidence type="ECO:0000313" key="2">
    <source>
        <dbReference type="Proteomes" id="UP000327044"/>
    </source>
</evidence>
<reference evidence="1 2" key="1">
    <citation type="journal article" date="2018" name="Elife">
        <title>Firefly genomes illuminate parallel origins of bioluminescence in beetles.</title>
        <authorList>
            <person name="Fallon T.R."/>
            <person name="Lower S.E."/>
            <person name="Chang C.H."/>
            <person name="Bessho-Uehara M."/>
            <person name="Martin G.J."/>
            <person name="Bewick A.J."/>
            <person name="Behringer M."/>
            <person name="Debat H.J."/>
            <person name="Wong I."/>
            <person name="Day J.C."/>
            <person name="Suvorov A."/>
            <person name="Silva C.J."/>
            <person name="Stanger-Hall K.F."/>
            <person name="Hall D.W."/>
            <person name="Schmitz R.J."/>
            <person name="Nelson D.R."/>
            <person name="Lewis S.M."/>
            <person name="Shigenobu S."/>
            <person name="Bybee S.M."/>
            <person name="Larracuente A.M."/>
            <person name="Oba Y."/>
            <person name="Weng J.K."/>
        </authorList>
    </citation>
    <scope>NUCLEOTIDE SEQUENCE [LARGE SCALE GENOMIC DNA]</scope>
    <source>
        <strain evidence="1">1611_PpyrPB1</strain>
        <tissue evidence="1">Whole body</tissue>
    </source>
</reference>
<name>A0A5N4A9Y0_PHOPY</name>
<accession>A0A5N4A9Y0</accession>